<keyword evidence="2" id="KW-0732">Signal</keyword>
<evidence type="ECO:0000256" key="1">
    <source>
        <dbReference type="SAM" id="MobiDB-lite"/>
    </source>
</evidence>
<keyword evidence="4" id="KW-1185">Reference proteome</keyword>
<feature type="region of interest" description="Disordered" evidence="1">
    <location>
        <begin position="31"/>
        <end position="54"/>
    </location>
</feature>
<feature type="signal peptide" evidence="2">
    <location>
        <begin position="1"/>
        <end position="31"/>
    </location>
</feature>
<dbReference type="PROSITE" id="PS51257">
    <property type="entry name" value="PROKAR_LIPOPROTEIN"/>
    <property type="match status" value="1"/>
</dbReference>
<accession>A0ABT1DTD0</accession>
<protein>
    <submittedName>
        <fullName evidence="3">Uncharacterized protein</fullName>
    </submittedName>
</protein>
<gene>
    <name evidence="3" type="ORF">M1L60_22260</name>
</gene>
<comment type="caution">
    <text evidence="3">The sequence shown here is derived from an EMBL/GenBank/DDBJ whole genome shotgun (WGS) entry which is preliminary data.</text>
</comment>
<proteinExistence type="predicted"/>
<dbReference type="Proteomes" id="UP001523369">
    <property type="component" value="Unassembled WGS sequence"/>
</dbReference>
<evidence type="ECO:0000313" key="4">
    <source>
        <dbReference type="Proteomes" id="UP001523369"/>
    </source>
</evidence>
<reference evidence="3 4" key="1">
    <citation type="submission" date="2022-06" db="EMBL/GenBank/DDBJ databases">
        <title>New Species of the Genus Actinoplanes, ActinopZanes ferrugineus.</title>
        <authorList>
            <person name="Ding P."/>
        </authorList>
    </citation>
    <scope>NUCLEOTIDE SEQUENCE [LARGE SCALE GENOMIC DNA]</scope>
    <source>
        <strain evidence="3 4">TRM88003</strain>
    </source>
</reference>
<feature type="chain" id="PRO_5046546309" evidence="2">
    <location>
        <begin position="32"/>
        <end position="249"/>
    </location>
</feature>
<name>A0ABT1DTD0_9ACTN</name>
<sequence length="249" mass="27115">MAFRTVRFRLLATAALVLSLAACSSPEVATAQPAPSASSSPSISPSPSPTTFGPQKLARKLAPYSTTAAIAEPVIGKDVVKHVGKARALDMYAKVVAYVRAESFKMERLRPKAKYTLADFASAERLLSRDEKASWRKLVRAALAGKKTETGRLRFKALWNLKDGGYTFGPAGPYVVDEQIGSPVMFLDKESGLLEINMTYSASLRMVRDGVVHRRPLIKRVTIDVAPAGKGFVIEDHYGQLSYEDALPE</sequence>
<organism evidence="3 4">
    <name type="scientific">Paractinoplanes aksuensis</name>
    <dbReference type="NCBI Taxonomy" id="2939490"/>
    <lineage>
        <taxon>Bacteria</taxon>
        <taxon>Bacillati</taxon>
        <taxon>Actinomycetota</taxon>
        <taxon>Actinomycetes</taxon>
        <taxon>Micromonosporales</taxon>
        <taxon>Micromonosporaceae</taxon>
        <taxon>Paractinoplanes</taxon>
    </lineage>
</organism>
<dbReference type="RefSeq" id="WP_253239401.1">
    <property type="nucleotide sequence ID" value="NZ_JAMYJR010000024.1"/>
</dbReference>
<feature type="compositionally biased region" description="Low complexity" evidence="1">
    <location>
        <begin position="33"/>
        <end position="45"/>
    </location>
</feature>
<evidence type="ECO:0000256" key="2">
    <source>
        <dbReference type="SAM" id="SignalP"/>
    </source>
</evidence>
<evidence type="ECO:0000313" key="3">
    <source>
        <dbReference type="EMBL" id="MCO8273321.1"/>
    </source>
</evidence>
<dbReference type="EMBL" id="JAMYJR010000024">
    <property type="protein sequence ID" value="MCO8273321.1"/>
    <property type="molecule type" value="Genomic_DNA"/>
</dbReference>